<accession>A0AC58SZ59</accession>
<evidence type="ECO:0000313" key="2">
    <source>
        <dbReference type="RefSeq" id="XP_075090262.1"/>
    </source>
</evidence>
<reference evidence="1" key="1">
    <citation type="journal article" date="2014" name="Nat. Commun.">
        <title>The tobacco genome sequence and its comparison with those of tomato and potato.</title>
        <authorList>
            <person name="Sierro N."/>
            <person name="Battey J.N."/>
            <person name="Ouadi S."/>
            <person name="Bakaher N."/>
            <person name="Bovet L."/>
            <person name="Willig A."/>
            <person name="Goepfert S."/>
            <person name="Peitsch M.C."/>
            <person name="Ivanov N.V."/>
        </authorList>
    </citation>
    <scope>NUCLEOTIDE SEQUENCE [LARGE SCALE GENOMIC DNA]</scope>
</reference>
<gene>
    <name evidence="2" type="primary">LOC107829614</name>
</gene>
<keyword evidence="2" id="KW-0482">Metalloprotease</keyword>
<dbReference type="RefSeq" id="XP_075090262.1">
    <property type="nucleotide sequence ID" value="XM_075234161.1"/>
</dbReference>
<organism evidence="1 2">
    <name type="scientific">Nicotiana tabacum</name>
    <name type="common">Common tobacco</name>
    <dbReference type="NCBI Taxonomy" id="4097"/>
    <lineage>
        <taxon>Eukaryota</taxon>
        <taxon>Viridiplantae</taxon>
        <taxon>Streptophyta</taxon>
        <taxon>Embryophyta</taxon>
        <taxon>Tracheophyta</taxon>
        <taxon>Spermatophyta</taxon>
        <taxon>Magnoliopsida</taxon>
        <taxon>eudicotyledons</taxon>
        <taxon>Gunneridae</taxon>
        <taxon>Pentapetalae</taxon>
        <taxon>asterids</taxon>
        <taxon>lamiids</taxon>
        <taxon>Solanales</taxon>
        <taxon>Solanaceae</taxon>
        <taxon>Nicotianoideae</taxon>
        <taxon>Nicotianeae</taxon>
        <taxon>Nicotiana</taxon>
    </lineage>
</organism>
<keyword evidence="2" id="KW-0645">Protease</keyword>
<name>A0AC58SZ59_TOBAC</name>
<dbReference type="Proteomes" id="UP000790787">
    <property type="component" value="Chromosome 17"/>
</dbReference>
<protein>
    <submittedName>
        <fullName evidence="2">Inactive ATP-dependent zinc metalloprotease FTSHI 5, chloroplastic isoform X2</fullName>
    </submittedName>
</protein>
<sequence length="1122" mass="130318">MYTTATTTTPFFTNPTQNFNRPNNRIRLKKFPVKSSCEGDKPKNSLLVPITSAPARLLLECSITKNDTIIPYRYNNDQNPLKPFVKPLVYTLFSIAFTFCPILGFQLPPAIAAPPAAAELINKTKKKGSSKGEHVYSHCTKRLLETVSGLLKVIEKVKSGKEDVKCVEGKLKDVKMKRKELQEEIMNGLYVELRLLNGEKGVLVKRSEEIIDVVLKIKREEESLLKKAKGNEDAVVKGKVAKLDEEVRRSEEEYNGLWERIAEIDDEIMRRETLALSIGVRELASIERECEILVKEFLRKMRLESIRSVPKNSLTKLSRSEIKEELQTAQRQLLEQIALPSVLENEENVLLFDQDSMVFAQRIEQTLKNSREMQQSFESRIKKKLKRYGDEKRFVVNTPADEVVKGFPEIELKWMFGNREVVVPKAVSLNLHHGWKKWREDVKAELKRDLLENVEHGKKYMAEKQERILLDRDRVVAKSWYNEERNRWEMDPVAVPYAVSKKLLESARIRHDWAAMYVMLKGDDKEYYVDIKEYDMIYEDFGGFDALYLRMLASGIPTVVQLMWIPFSELDFRQQFLLVTRLCLQCLNGLWTLRIVSCGRDWIVEKVRNINDDIMMMIVFPTVEFVIPYRVRMRLGMAWPEYVDQSVASTWYLKWQSEAEMSFRSRKTDELQWYLWFLIRTAIYGYVLYYVIRFMKRKIPRLLGYGPLRRNPNLRKLRRVKAYFRFRTRRIKRKKKAGVDPISTAFDQMKRVKNPPIRLNDFASIDSMREEINEVVAFLQNPRAFQEMGARAPRGVLIVGERGTGKTSLALAIAAEAKVPLVEVKAQQLEAGLWVGQSASNVRELFQTARDLAPVIIFVEDFDLFAGVRGKFIHTKKQDHEAFINQLLVELDGFEKQDGVVLMATTRNLKQIDEALQRPGRMDRIFRLQRPTQAEREKILTIAAKGTMDEELIDFVDWRKVAEKTALLRPSELKLVPVALEGSAFRSKFLDIDELMTHCSWFATFSSLVPKWLRKTKAVKQLSRMLVNHLGLTLTKEDLESVVDLMEPYGQISNGIELLNPPLDWTMETKFPHAVWAAGRSLIALLLPNFDIVDNLWLEPFSWEASFFCYQVTHNRPPYMEF</sequence>
<keyword evidence="2" id="KW-0378">Hydrolase</keyword>
<keyword evidence="1" id="KW-1185">Reference proteome</keyword>
<evidence type="ECO:0000313" key="1">
    <source>
        <dbReference type="Proteomes" id="UP000790787"/>
    </source>
</evidence>
<proteinExistence type="predicted"/>
<reference evidence="2" key="2">
    <citation type="submission" date="2025-08" db="UniProtKB">
        <authorList>
            <consortium name="RefSeq"/>
        </authorList>
    </citation>
    <scope>IDENTIFICATION</scope>
    <source>
        <tissue evidence="2">Leaf</tissue>
    </source>
</reference>